<proteinExistence type="predicted"/>
<sequence length="172" mass="20293">MTIKNSSISDIDAIFKQYQLASKYQKSKKKVIVWPDFDRKMIEDEIVEKRQFQLLRNNEIACIWAITFSDPDIWEERNTDSAVYIHRIATNPEYRGNNFISVIVQWAKALARKEGFQFIRLDTLGENKKLITHYKNVGFDFLGLFPLKNPTNLPEHYKKAPVSLFEINMFKK</sequence>
<dbReference type="InterPro" id="IPR016181">
    <property type="entry name" value="Acyl_CoA_acyltransferase"/>
</dbReference>
<dbReference type="Gene3D" id="3.40.630.30">
    <property type="match status" value="1"/>
</dbReference>
<dbReference type="PROSITE" id="PS51186">
    <property type="entry name" value="GNAT"/>
    <property type="match status" value="1"/>
</dbReference>
<dbReference type="InterPro" id="IPR000182">
    <property type="entry name" value="GNAT_dom"/>
</dbReference>
<evidence type="ECO:0000313" key="3">
    <source>
        <dbReference type="Proteomes" id="UP000003053"/>
    </source>
</evidence>
<evidence type="ECO:0000313" key="2">
    <source>
        <dbReference type="EMBL" id="EAR13800.1"/>
    </source>
</evidence>
<dbReference type="Proteomes" id="UP000003053">
    <property type="component" value="Unassembled WGS sequence"/>
</dbReference>
<keyword evidence="3" id="KW-1185">Reference proteome</keyword>
<dbReference type="eggNOG" id="COG0456">
    <property type="taxonomic scope" value="Bacteria"/>
</dbReference>
<dbReference type="HOGENOM" id="CLU_013985_13_3_10"/>
<comment type="caution">
    <text evidence="2">The sequence shown here is derived from an EMBL/GenBank/DDBJ whole genome shotgun (WGS) entry which is preliminary data.</text>
</comment>
<reference evidence="2 3" key="1">
    <citation type="submission" date="2006-02" db="EMBL/GenBank/DDBJ databases">
        <authorList>
            <person name="Murray A."/>
            <person name="Staley J."/>
            <person name="Ferriera S."/>
            <person name="Johnson J."/>
            <person name="Kravitz S."/>
            <person name="Halpern A."/>
            <person name="Remington K."/>
            <person name="Beeson K."/>
            <person name="Tran B."/>
            <person name="Rogers Y.-H."/>
            <person name="Friedman R."/>
            <person name="Venter J.C."/>
        </authorList>
    </citation>
    <scope>NUCLEOTIDE SEQUENCE [LARGE SCALE GENOMIC DNA]</scope>
    <source>
        <strain evidence="2 3">23-P</strain>
    </source>
</reference>
<dbReference type="EMBL" id="AAOG01000001">
    <property type="protein sequence ID" value="EAR13800.1"/>
    <property type="molecule type" value="Genomic_DNA"/>
</dbReference>
<keyword evidence="2" id="KW-0808">Transferase</keyword>
<feature type="domain" description="N-acetyltransferase" evidence="1">
    <location>
        <begin position="1"/>
        <end position="160"/>
    </location>
</feature>
<organism evidence="2 3">
    <name type="scientific">Polaribacter irgensii 23-P</name>
    <dbReference type="NCBI Taxonomy" id="313594"/>
    <lineage>
        <taxon>Bacteria</taxon>
        <taxon>Pseudomonadati</taxon>
        <taxon>Bacteroidota</taxon>
        <taxon>Flavobacteriia</taxon>
        <taxon>Flavobacteriales</taxon>
        <taxon>Flavobacteriaceae</taxon>
    </lineage>
</organism>
<dbReference type="GO" id="GO:0016747">
    <property type="term" value="F:acyltransferase activity, transferring groups other than amino-acyl groups"/>
    <property type="evidence" value="ECO:0007669"/>
    <property type="project" value="InterPro"/>
</dbReference>
<accession>A4BXV9</accession>
<dbReference type="STRING" id="313594.PI23P_04862"/>
<dbReference type="AlphaFoldDB" id="A4BXV9"/>
<gene>
    <name evidence="2" type="ORF">PI23P_04862</name>
</gene>
<name>A4BXV9_9FLAO</name>
<evidence type="ECO:0000259" key="1">
    <source>
        <dbReference type="PROSITE" id="PS51186"/>
    </source>
</evidence>
<dbReference type="CDD" id="cd04301">
    <property type="entry name" value="NAT_SF"/>
    <property type="match status" value="1"/>
</dbReference>
<dbReference type="SUPFAM" id="SSF55729">
    <property type="entry name" value="Acyl-CoA N-acyltransferases (Nat)"/>
    <property type="match status" value="1"/>
</dbReference>
<dbReference type="OrthoDB" id="758560at2"/>
<protein>
    <submittedName>
        <fullName evidence="2">Acetyltransferase, GNAT family protein</fullName>
    </submittedName>
</protein>
<dbReference type="Pfam" id="PF00583">
    <property type="entry name" value="Acetyltransf_1"/>
    <property type="match status" value="1"/>
</dbReference>
<dbReference type="RefSeq" id="WP_004569598.1">
    <property type="nucleotide sequence ID" value="NZ_CH724148.1"/>
</dbReference>